<keyword evidence="3" id="KW-1185">Reference proteome</keyword>
<sequence>MAHRSRTVRAALPSILGISAAALLLGGATSYGQLLLPPPLAPLANAATPWVVFTLVAVWLVDGSLIRSVLLAPLALVLINSG</sequence>
<keyword evidence="1" id="KW-1133">Transmembrane helix</keyword>
<accession>A0A4S4FRN4</accession>
<protein>
    <submittedName>
        <fullName evidence="2">Uncharacterized protein</fullName>
    </submittedName>
</protein>
<reference evidence="2 3" key="1">
    <citation type="submission" date="2019-04" db="EMBL/GenBank/DDBJ databases">
        <authorList>
            <person name="Jiang L."/>
        </authorList>
    </citation>
    <scope>NUCLEOTIDE SEQUENCE [LARGE SCALE GENOMIC DNA]</scope>
    <source>
        <strain evidence="2 3">YIM 131853</strain>
    </source>
</reference>
<keyword evidence="1" id="KW-0812">Transmembrane</keyword>
<evidence type="ECO:0000256" key="1">
    <source>
        <dbReference type="SAM" id="Phobius"/>
    </source>
</evidence>
<organism evidence="2 3">
    <name type="scientific">Naasia lichenicola</name>
    <dbReference type="NCBI Taxonomy" id="2565933"/>
    <lineage>
        <taxon>Bacteria</taxon>
        <taxon>Bacillati</taxon>
        <taxon>Actinomycetota</taxon>
        <taxon>Actinomycetes</taxon>
        <taxon>Micrococcales</taxon>
        <taxon>Microbacteriaceae</taxon>
        <taxon>Naasia</taxon>
    </lineage>
</organism>
<dbReference type="InterPro" id="IPR045393">
    <property type="entry name" value="DUF6518"/>
</dbReference>
<name>A0A4S4FRN4_9MICO</name>
<dbReference type="AlphaFoldDB" id="A0A4S4FRN4"/>
<dbReference type="Pfam" id="PF20128">
    <property type="entry name" value="DUF6518"/>
    <property type="match status" value="1"/>
</dbReference>
<gene>
    <name evidence="2" type="ORF">E6C64_04770</name>
</gene>
<feature type="transmembrane region" description="Helical" evidence="1">
    <location>
        <begin position="56"/>
        <end position="79"/>
    </location>
</feature>
<evidence type="ECO:0000313" key="2">
    <source>
        <dbReference type="EMBL" id="THG32335.1"/>
    </source>
</evidence>
<proteinExistence type="predicted"/>
<dbReference type="EMBL" id="SSSM01000002">
    <property type="protein sequence ID" value="THG32335.1"/>
    <property type="molecule type" value="Genomic_DNA"/>
</dbReference>
<keyword evidence="1" id="KW-0472">Membrane</keyword>
<dbReference type="Proteomes" id="UP000309133">
    <property type="component" value="Unassembled WGS sequence"/>
</dbReference>
<comment type="caution">
    <text evidence="2">The sequence shown here is derived from an EMBL/GenBank/DDBJ whole genome shotgun (WGS) entry which is preliminary data.</text>
</comment>
<evidence type="ECO:0000313" key="3">
    <source>
        <dbReference type="Proteomes" id="UP000309133"/>
    </source>
</evidence>